<dbReference type="InterPro" id="IPR006311">
    <property type="entry name" value="TAT_signal"/>
</dbReference>
<dbReference type="RefSeq" id="WP_179645159.1">
    <property type="nucleotide sequence ID" value="NZ_BAAAYY010000046.1"/>
</dbReference>
<dbReference type="Proteomes" id="UP000589036">
    <property type="component" value="Unassembled WGS sequence"/>
</dbReference>
<keyword evidence="1" id="KW-0732">Signal</keyword>
<accession>A0A852U093</accession>
<organism evidence="3 4">
    <name type="scientific">Spinactinospora alkalitolerans</name>
    <dbReference type="NCBI Taxonomy" id="687207"/>
    <lineage>
        <taxon>Bacteria</taxon>
        <taxon>Bacillati</taxon>
        <taxon>Actinomycetota</taxon>
        <taxon>Actinomycetes</taxon>
        <taxon>Streptosporangiales</taxon>
        <taxon>Nocardiopsidaceae</taxon>
        <taxon>Spinactinospora</taxon>
    </lineage>
</organism>
<keyword evidence="4" id="KW-1185">Reference proteome</keyword>
<dbReference type="AlphaFoldDB" id="A0A852U093"/>
<evidence type="ECO:0000313" key="3">
    <source>
        <dbReference type="EMBL" id="NYE49511.1"/>
    </source>
</evidence>
<evidence type="ECO:0000256" key="1">
    <source>
        <dbReference type="SAM" id="SignalP"/>
    </source>
</evidence>
<dbReference type="PROSITE" id="PS51318">
    <property type="entry name" value="TAT"/>
    <property type="match status" value="1"/>
</dbReference>
<protein>
    <recommendedName>
        <fullName evidence="2">STI1 domain-containing protein</fullName>
    </recommendedName>
</protein>
<sequence>MAENSTASWSRRVAATLATAAAALMLAGTAPAFAATESGTNEMDCGCPPGMRQMMQSPAMQEMMQNPGMAEMMQNPGMAQMMEDCKMGGE</sequence>
<comment type="caution">
    <text evidence="3">The sequence shown here is derived from an EMBL/GenBank/DDBJ whole genome shotgun (WGS) entry which is preliminary data.</text>
</comment>
<feature type="chain" id="PRO_5032712333" description="STI1 domain-containing protein" evidence="1">
    <location>
        <begin position="35"/>
        <end position="90"/>
    </location>
</feature>
<reference evidence="3 4" key="1">
    <citation type="submission" date="2020-07" db="EMBL/GenBank/DDBJ databases">
        <title>Sequencing the genomes of 1000 actinobacteria strains.</title>
        <authorList>
            <person name="Klenk H.-P."/>
        </authorList>
    </citation>
    <scope>NUCLEOTIDE SEQUENCE [LARGE SCALE GENOMIC DNA]</scope>
    <source>
        <strain evidence="3 4">CXB654</strain>
    </source>
</reference>
<name>A0A852U093_9ACTN</name>
<feature type="domain" description="STI1" evidence="2">
    <location>
        <begin position="48"/>
        <end position="82"/>
    </location>
</feature>
<feature type="signal peptide" evidence="1">
    <location>
        <begin position="1"/>
        <end position="34"/>
    </location>
</feature>
<proteinExistence type="predicted"/>
<dbReference type="SMART" id="SM00727">
    <property type="entry name" value="STI1"/>
    <property type="match status" value="1"/>
</dbReference>
<gene>
    <name evidence="3" type="ORF">HDA32_004631</name>
</gene>
<evidence type="ECO:0000259" key="2">
    <source>
        <dbReference type="SMART" id="SM00727"/>
    </source>
</evidence>
<dbReference type="InterPro" id="IPR006636">
    <property type="entry name" value="STI1_HS-bd"/>
</dbReference>
<dbReference type="EMBL" id="JACCCC010000001">
    <property type="protein sequence ID" value="NYE49511.1"/>
    <property type="molecule type" value="Genomic_DNA"/>
</dbReference>
<evidence type="ECO:0000313" key="4">
    <source>
        <dbReference type="Proteomes" id="UP000589036"/>
    </source>
</evidence>